<dbReference type="PANTHER" id="PTHR33736:SF18">
    <property type="entry name" value="F-BOX DOMAIN-CONTAINING PROTEIN"/>
    <property type="match status" value="1"/>
</dbReference>
<accession>A0ABQ7N2M0</accession>
<evidence type="ECO:0000313" key="2">
    <source>
        <dbReference type="EMBL" id="KAG5404848.1"/>
    </source>
</evidence>
<evidence type="ECO:0000313" key="3">
    <source>
        <dbReference type="Proteomes" id="UP000823674"/>
    </source>
</evidence>
<organism evidence="2 3">
    <name type="scientific">Brassica rapa subsp. trilocularis</name>
    <dbReference type="NCBI Taxonomy" id="1813537"/>
    <lineage>
        <taxon>Eukaryota</taxon>
        <taxon>Viridiplantae</taxon>
        <taxon>Streptophyta</taxon>
        <taxon>Embryophyta</taxon>
        <taxon>Tracheophyta</taxon>
        <taxon>Spermatophyta</taxon>
        <taxon>Magnoliopsida</taxon>
        <taxon>eudicotyledons</taxon>
        <taxon>Gunneridae</taxon>
        <taxon>Pentapetalae</taxon>
        <taxon>rosids</taxon>
        <taxon>malvids</taxon>
        <taxon>Brassicales</taxon>
        <taxon>Brassicaceae</taxon>
        <taxon>Brassiceae</taxon>
        <taxon>Brassica</taxon>
    </lineage>
</organism>
<evidence type="ECO:0000256" key="1">
    <source>
        <dbReference type="SAM" id="Phobius"/>
    </source>
</evidence>
<dbReference type="Proteomes" id="UP000823674">
    <property type="component" value="Chromosome A03"/>
</dbReference>
<evidence type="ECO:0008006" key="4">
    <source>
        <dbReference type="Google" id="ProtNLM"/>
    </source>
</evidence>
<feature type="transmembrane region" description="Helical" evidence="1">
    <location>
        <begin position="468"/>
        <end position="490"/>
    </location>
</feature>
<proteinExistence type="predicted"/>
<reference evidence="2 3" key="1">
    <citation type="submission" date="2021-03" db="EMBL/GenBank/DDBJ databases">
        <authorList>
            <person name="King G.J."/>
            <person name="Bancroft I."/>
            <person name="Baten A."/>
            <person name="Bloomfield J."/>
            <person name="Borpatragohain P."/>
            <person name="He Z."/>
            <person name="Irish N."/>
            <person name="Irwin J."/>
            <person name="Liu K."/>
            <person name="Mauleon R.P."/>
            <person name="Moore J."/>
            <person name="Morris R."/>
            <person name="Ostergaard L."/>
            <person name="Wang B."/>
            <person name="Wells R."/>
        </authorList>
    </citation>
    <scope>NUCLEOTIDE SEQUENCE [LARGE SCALE GENOMIC DNA]</scope>
    <source>
        <strain evidence="2">R-o-18</strain>
        <tissue evidence="2">Leaf</tissue>
    </source>
</reference>
<dbReference type="InterPro" id="IPR045283">
    <property type="entry name" value="AT3G44326-like"/>
</dbReference>
<keyword evidence="3" id="KW-1185">Reference proteome</keyword>
<dbReference type="PANTHER" id="PTHR33736">
    <property type="entry name" value="F-BOX PROTEIN-RELATED"/>
    <property type="match status" value="1"/>
</dbReference>
<comment type="caution">
    <text evidence="2">The sequence shown here is derived from an EMBL/GenBank/DDBJ whole genome shotgun (WGS) entry which is preliminary data.</text>
</comment>
<dbReference type="EMBL" id="JADBGQ010000003">
    <property type="protein sequence ID" value="KAG5404848.1"/>
    <property type="molecule type" value="Genomic_DNA"/>
</dbReference>
<gene>
    <name evidence="2" type="primary">A03p027860.1_BraROA</name>
    <name evidence="2" type="ORF">IGI04_010967</name>
</gene>
<name>A0ABQ7N2M0_BRACM</name>
<keyword evidence="1" id="KW-0812">Transmembrane</keyword>
<keyword evidence="1" id="KW-0472">Membrane</keyword>
<dbReference type="SUPFAM" id="SSF81383">
    <property type="entry name" value="F-box domain"/>
    <property type="match status" value="1"/>
</dbReference>
<keyword evidence="1" id="KW-1133">Transmembrane helix</keyword>
<protein>
    <recommendedName>
        <fullName evidence="4">F-box domain-containing protein</fullName>
    </recommendedName>
</protein>
<feature type="transmembrane region" description="Helical" evidence="1">
    <location>
        <begin position="347"/>
        <end position="368"/>
    </location>
</feature>
<sequence length="718" mass="80466">MASVECSIGDSISTLHPDIIQTQILTRLDGPTLASTASTSSYLQTLCYEQKLWREISTATWPCINDSRVVQAISSFPSGYRSFFADSYSSTEYTWESEKQDTPTTGLISAVDLYYRGELIYSKVQEMETENGKAGWFLSAPFRVDLLDEKESVQTQILYPGGDYEAWVRNMEESMELNWIVIDPVKKRAANISSRKAVSAKRNWLTGDLEIRFSTVVAEAAGKKNAAEVAVVVSCGSAETWKEVDEEVGGEVHVRDVRLQLEDIEGKCLKGRDSLVILQGMLEGKRCCKDGGGGGRGKGRYEEYMAMKTHMREKKERREKAQDTICMIFGFSFRQWHYKTLSFGSTFAAVSFGVLMPSLGCYVTMAVVKHQLLSYAGWRRVLIQQSPASSLKCEINEYYIILCTRPSIRPPKSISLLPKKSNRYKFEICVNQSCSELTRNKKNPIMDLVAPTKNEADVHLQSDSSQAFYFLIAILALLVGSAIATEPYIYSSPPPPPVASPPPPYEYKSPPPPVKSPPPPYEYKSPPPPSPPSPYYYQSPPPPVKSPPPPYYYHSPPPLVKSPPPPYYYHSPPPVKSPPPPYYYHSPPPPVKSPPPPYYYHSPPPPVKSPPPPYYYHSPPPPVKSPPPPYYYSSPPPPKSYPPPYYYSSPPPPPKSYSPYYYSSPPPPVYKKRLKFHLEWRHYAGGDGGRGSESMSASRHSLELQGRLIVFGLGLRGR</sequence>
<dbReference type="PRINTS" id="PR01217">
    <property type="entry name" value="PRICHEXTENSN"/>
</dbReference>
<dbReference type="InterPro" id="IPR036047">
    <property type="entry name" value="F-box-like_dom_sf"/>
</dbReference>